<evidence type="ECO:0000256" key="1">
    <source>
        <dbReference type="ARBA" id="ARBA00022741"/>
    </source>
</evidence>
<evidence type="ECO:0000313" key="4">
    <source>
        <dbReference type="EMBL" id="SDD94447.1"/>
    </source>
</evidence>
<dbReference type="OrthoDB" id="9804819at2"/>
<dbReference type="RefSeq" id="WP_091792156.1">
    <property type="nucleotide sequence ID" value="NZ_FNAF01000011.1"/>
</dbReference>
<dbReference type="AlphaFoldDB" id="A0A1G6YXU0"/>
<gene>
    <name evidence="4" type="ORF">SAMN04489866_1113</name>
</gene>
<dbReference type="InterPro" id="IPR027417">
    <property type="entry name" value="P-loop_NTPase"/>
</dbReference>
<dbReference type="STRING" id="2741.SAMN04489866_1113"/>
<dbReference type="GO" id="GO:0005524">
    <property type="term" value="F:ATP binding"/>
    <property type="evidence" value="ECO:0007669"/>
    <property type="project" value="UniProtKB-KW"/>
</dbReference>
<dbReference type="Pfam" id="PF00005">
    <property type="entry name" value="ABC_tran"/>
    <property type="match status" value="1"/>
</dbReference>
<dbReference type="SUPFAM" id="SSF52540">
    <property type="entry name" value="P-loop containing nucleoside triphosphate hydrolases"/>
    <property type="match status" value="1"/>
</dbReference>
<name>A0A1G6YXU0_PEPNI</name>
<accession>A0A1G6YXU0</accession>
<dbReference type="Proteomes" id="UP000198995">
    <property type="component" value="Unassembled WGS sequence"/>
</dbReference>
<dbReference type="InterPro" id="IPR003593">
    <property type="entry name" value="AAA+_ATPase"/>
</dbReference>
<dbReference type="Gene3D" id="3.40.50.300">
    <property type="entry name" value="P-loop containing nucleotide triphosphate hydrolases"/>
    <property type="match status" value="1"/>
</dbReference>
<dbReference type="SMART" id="SM00382">
    <property type="entry name" value="AAA"/>
    <property type="match status" value="1"/>
</dbReference>
<evidence type="ECO:0000313" key="5">
    <source>
        <dbReference type="Proteomes" id="UP000198995"/>
    </source>
</evidence>
<evidence type="ECO:0000259" key="3">
    <source>
        <dbReference type="PROSITE" id="PS50893"/>
    </source>
</evidence>
<dbReference type="EMBL" id="FNAF01000011">
    <property type="protein sequence ID" value="SDD94447.1"/>
    <property type="molecule type" value="Genomic_DNA"/>
</dbReference>
<sequence>MIHVQNLTKKFDSATALNKLSTTVQPGSIFGLIGSNGSGKSTFLRLLAGVYRPDGGQVLYEDKPIFENPAAKENIFFIPDAFYIPSGASLMEMASAYSQYYPGYDVDRVAALAKDFQLDPKARLGTFSKGMQRQAHIILALAANTPYILCDETFDGLDPVKRLLVKRLLADIIADGNRTVIITSHNLRELEDFCDHIAFLHQGRLILDRDISHLSDNLHHIQCAFDRPHGAEDFKALDLVQFDQRGRLVQFICRGNLTEAMTRIQALSPLYLEQVPLTLEEVFIAEMEVHGYDINSIGL</sequence>
<dbReference type="PROSITE" id="PS50893">
    <property type="entry name" value="ABC_TRANSPORTER_2"/>
    <property type="match status" value="1"/>
</dbReference>
<dbReference type="PANTHER" id="PTHR43158:SF10">
    <property type="entry name" value="ABC TRANSPORTER ATP-BINDING PROTEIN YTRB"/>
    <property type="match status" value="1"/>
</dbReference>
<reference evidence="4 5" key="1">
    <citation type="submission" date="2016-10" db="EMBL/GenBank/DDBJ databases">
        <authorList>
            <person name="de Groot N.N."/>
        </authorList>
    </citation>
    <scope>NUCLEOTIDE SEQUENCE [LARGE SCALE GENOMIC DNA]</scope>
    <source>
        <strain evidence="4 5">DSM 20475</strain>
    </source>
</reference>
<proteinExistence type="predicted"/>
<protein>
    <submittedName>
        <fullName evidence="4">ABC-2 type transport system ATP-binding protein</fullName>
    </submittedName>
</protein>
<organism evidence="4 5">
    <name type="scientific">Peptococcus niger</name>
    <dbReference type="NCBI Taxonomy" id="2741"/>
    <lineage>
        <taxon>Bacteria</taxon>
        <taxon>Bacillati</taxon>
        <taxon>Bacillota</taxon>
        <taxon>Clostridia</taxon>
        <taxon>Eubacteriales</taxon>
        <taxon>Peptococcaceae</taxon>
        <taxon>Peptococcus</taxon>
    </lineage>
</organism>
<evidence type="ECO:0000256" key="2">
    <source>
        <dbReference type="ARBA" id="ARBA00022840"/>
    </source>
</evidence>
<feature type="domain" description="ABC transporter" evidence="3">
    <location>
        <begin position="2"/>
        <end position="227"/>
    </location>
</feature>
<dbReference type="CDD" id="cd03230">
    <property type="entry name" value="ABC_DR_subfamily_A"/>
    <property type="match status" value="1"/>
</dbReference>
<keyword evidence="1" id="KW-0547">Nucleotide-binding</keyword>
<dbReference type="InterPro" id="IPR003439">
    <property type="entry name" value="ABC_transporter-like_ATP-bd"/>
</dbReference>
<dbReference type="GO" id="GO:0016887">
    <property type="term" value="F:ATP hydrolysis activity"/>
    <property type="evidence" value="ECO:0007669"/>
    <property type="project" value="InterPro"/>
</dbReference>
<dbReference type="PANTHER" id="PTHR43158">
    <property type="entry name" value="SKFA PEPTIDE EXPORT ATP-BINDING PROTEIN SKFE"/>
    <property type="match status" value="1"/>
</dbReference>
<keyword evidence="2 4" id="KW-0067">ATP-binding</keyword>
<keyword evidence="5" id="KW-1185">Reference proteome</keyword>